<keyword evidence="2" id="KW-1185">Reference proteome</keyword>
<proteinExistence type="predicted"/>
<protein>
    <submittedName>
        <fullName evidence="1">Uncharacterized protein</fullName>
    </submittedName>
</protein>
<sequence length="119" mass="13351">MRAATEYAITAAHGRPQSEALIKYHTFTEYECEVAAIAVEFRPVSEFRWPAPPHFVPSIRSNFVRYFIPSRDVGNALVISLGLRVFVGWDDHILSDGSSALRQDISIQGNKAQLTTLMK</sequence>
<evidence type="ECO:0000313" key="1">
    <source>
        <dbReference type="EMBL" id="GBP34256.1"/>
    </source>
</evidence>
<reference evidence="1 2" key="1">
    <citation type="journal article" date="2019" name="Commun. Biol.">
        <title>The bagworm genome reveals a unique fibroin gene that provides high tensile strength.</title>
        <authorList>
            <person name="Kono N."/>
            <person name="Nakamura H."/>
            <person name="Ohtoshi R."/>
            <person name="Tomita M."/>
            <person name="Numata K."/>
            <person name="Arakawa K."/>
        </authorList>
    </citation>
    <scope>NUCLEOTIDE SEQUENCE [LARGE SCALE GENOMIC DNA]</scope>
</reference>
<accession>A0A4C1V742</accession>
<gene>
    <name evidence="1" type="ORF">EVAR_30810_1</name>
</gene>
<evidence type="ECO:0000313" key="2">
    <source>
        <dbReference type="Proteomes" id="UP000299102"/>
    </source>
</evidence>
<comment type="caution">
    <text evidence="1">The sequence shown here is derived from an EMBL/GenBank/DDBJ whole genome shotgun (WGS) entry which is preliminary data.</text>
</comment>
<dbReference type="AlphaFoldDB" id="A0A4C1V742"/>
<dbReference type="Proteomes" id="UP000299102">
    <property type="component" value="Unassembled WGS sequence"/>
</dbReference>
<organism evidence="1 2">
    <name type="scientific">Eumeta variegata</name>
    <name type="common">Bagworm moth</name>
    <name type="synonym">Eumeta japonica</name>
    <dbReference type="NCBI Taxonomy" id="151549"/>
    <lineage>
        <taxon>Eukaryota</taxon>
        <taxon>Metazoa</taxon>
        <taxon>Ecdysozoa</taxon>
        <taxon>Arthropoda</taxon>
        <taxon>Hexapoda</taxon>
        <taxon>Insecta</taxon>
        <taxon>Pterygota</taxon>
        <taxon>Neoptera</taxon>
        <taxon>Endopterygota</taxon>
        <taxon>Lepidoptera</taxon>
        <taxon>Glossata</taxon>
        <taxon>Ditrysia</taxon>
        <taxon>Tineoidea</taxon>
        <taxon>Psychidae</taxon>
        <taxon>Oiketicinae</taxon>
        <taxon>Eumeta</taxon>
    </lineage>
</organism>
<name>A0A4C1V742_EUMVA</name>
<dbReference type="EMBL" id="BGZK01000285">
    <property type="protein sequence ID" value="GBP34256.1"/>
    <property type="molecule type" value="Genomic_DNA"/>
</dbReference>